<evidence type="ECO:0000313" key="2">
    <source>
        <dbReference type="Proteomes" id="UP000829398"/>
    </source>
</evidence>
<dbReference type="Proteomes" id="UP000829398">
    <property type="component" value="Chromosome 5"/>
</dbReference>
<sequence>MRERKKSSAVEVSSVKKKKEKKTKDNNEPREQKEKEESQSIMKQQKNTTSRSKKEKQRKATEDYQSLRESELSGDEVHGTDHDVDNADDHHEEDQTDGSEGHRGVEESDSSEDEVAPRNTIGDVPLEWYKDEKHIGYDISGKKITKKERQDKLASFLANVDDSKSWRKIYDEYNDEEVELTKEEIRLVQRLLKGKAPHTDFDQYADYVDWFKYDDALHPLSNAPEPKRRFIPSKWESKKVVQYVRAIRKGLIKFDEPKEEEPKFYLLWGDDSSAAEKANHLAYIPAPKPKLPGHEESYNPSLEYIPTQEELNSYQLMYEEDRPKFIPRRFTSLRSVPAYENAVKDSFERCMDLYLCPRVRKKRVNIDPETLKPKLPSRKDLKPYPVACYLEYKGHKGAVVSISTEASGQWFASGSTDGTVRIWEVESGRCLRVLEIGEAIQYVAWNPLPELPVLAVSAGQDVLILNTGLGNEEEQRRVKDLLHVETPTAPDDNMASIVSWLQHDKLDGIRLRHFKVAFSPLSIFSCIFVLVLDLGLVEDHLLKNLLLALMFTLDGVFGRMASQGRLPLHVFHPTRSIFFVSTKKNIRVYDLLKQRLIKKLETGLKEVSSIAIHPAGDNLIVGSREGKLCWFDMDLSSKPYRVLKCHPKDITNVAFHRSYPLFASCSDDCTAYVFHGMVYSDLNQNPLIVPLEILRGHTSSNGRGVMDCKFHPRQPWLFTAGADSVIRLYCH</sequence>
<proteinExistence type="predicted"/>
<comment type="caution">
    <text evidence="1">The sequence shown here is derived from an EMBL/GenBank/DDBJ whole genome shotgun (WGS) entry which is preliminary data.</text>
</comment>
<name>A0ACB8K9Q1_CITSI</name>
<accession>A0ACB8K9Q1</accession>
<organism evidence="1 2">
    <name type="scientific">Citrus sinensis</name>
    <name type="common">Sweet orange</name>
    <name type="synonym">Citrus aurantium var. sinensis</name>
    <dbReference type="NCBI Taxonomy" id="2711"/>
    <lineage>
        <taxon>Eukaryota</taxon>
        <taxon>Viridiplantae</taxon>
        <taxon>Streptophyta</taxon>
        <taxon>Embryophyta</taxon>
        <taxon>Tracheophyta</taxon>
        <taxon>Spermatophyta</taxon>
        <taxon>Magnoliopsida</taxon>
        <taxon>eudicotyledons</taxon>
        <taxon>Gunneridae</taxon>
        <taxon>Pentapetalae</taxon>
        <taxon>rosids</taxon>
        <taxon>malvids</taxon>
        <taxon>Sapindales</taxon>
        <taxon>Rutaceae</taxon>
        <taxon>Aurantioideae</taxon>
        <taxon>Citrus</taxon>
    </lineage>
</organism>
<reference evidence="2" key="1">
    <citation type="journal article" date="2023" name="Hortic. Res.">
        <title>A chromosome-level phased genome enabling allele-level studies in sweet orange: a case study on citrus Huanglongbing tolerance.</title>
        <authorList>
            <person name="Wu B."/>
            <person name="Yu Q."/>
            <person name="Deng Z."/>
            <person name="Duan Y."/>
            <person name="Luo F."/>
            <person name="Gmitter F. Jr."/>
        </authorList>
    </citation>
    <scope>NUCLEOTIDE SEQUENCE [LARGE SCALE GENOMIC DNA]</scope>
    <source>
        <strain evidence="2">cv. Valencia</strain>
    </source>
</reference>
<evidence type="ECO:0000313" key="1">
    <source>
        <dbReference type="EMBL" id="KAH9751121.1"/>
    </source>
</evidence>
<gene>
    <name evidence="1" type="ORF">KPL71_014155</name>
</gene>
<protein>
    <submittedName>
        <fullName evidence="1">Ribosome biogenesis protein BOP1-like</fullName>
    </submittedName>
</protein>
<keyword evidence="2" id="KW-1185">Reference proteome</keyword>
<dbReference type="EMBL" id="CM039174">
    <property type="protein sequence ID" value="KAH9751121.1"/>
    <property type="molecule type" value="Genomic_DNA"/>
</dbReference>